<proteinExistence type="predicted"/>
<reference evidence="2" key="1">
    <citation type="submission" date="2022-07" db="EMBL/GenBank/DDBJ databases">
        <title>Fungi with potential for degradation of polypropylene.</title>
        <authorList>
            <person name="Gostincar C."/>
        </authorList>
    </citation>
    <scope>NUCLEOTIDE SEQUENCE</scope>
    <source>
        <strain evidence="2">EXF-13308</strain>
    </source>
</reference>
<evidence type="ECO:0000313" key="3">
    <source>
        <dbReference type="Proteomes" id="UP001174694"/>
    </source>
</evidence>
<keyword evidence="3" id="KW-1185">Reference proteome</keyword>
<protein>
    <submittedName>
        <fullName evidence="2">Splicing factor U2af large subunit A protein</fullName>
    </submittedName>
</protein>
<feature type="region of interest" description="Disordered" evidence="1">
    <location>
        <begin position="445"/>
        <end position="562"/>
    </location>
</feature>
<feature type="compositionally biased region" description="Basic residues" evidence="1">
    <location>
        <begin position="546"/>
        <end position="561"/>
    </location>
</feature>
<feature type="compositionally biased region" description="Acidic residues" evidence="1">
    <location>
        <begin position="450"/>
        <end position="469"/>
    </location>
</feature>
<dbReference type="EMBL" id="JANBVO010000002">
    <property type="protein sequence ID" value="KAJ9156313.1"/>
    <property type="molecule type" value="Genomic_DNA"/>
</dbReference>
<feature type="region of interest" description="Disordered" evidence="1">
    <location>
        <begin position="382"/>
        <end position="406"/>
    </location>
</feature>
<accession>A0AA38RT66</accession>
<dbReference type="Proteomes" id="UP001174694">
    <property type="component" value="Unassembled WGS sequence"/>
</dbReference>
<feature type="compositionally biased region" description="Basic residues" evidence="1">
    <location>
        <begin position="488"/>
        <end position="502"/>
    </location>
</feature>
<name>A0AA38RT66_9PEZI</name>
<gene>
    <name evidence="2" type="ORF">NKR23_g1385</name>
</gene>
<evidence type="ECO:0000256" key="1">
    <source>
        <dbReference type="SAM" id="MobiDB-lite"/>
    </source>
</evidence>
<comment type="caution">
    <text evidence="2">The sequence shown here is derived from an EMBL/GenBank/DDBJ whole genome shotgun (WGS) entry which is preliminary data.</text>
</comment>
<evidence type="ECO:0000313" key="2">
    <source>
        <dbReference type="EMBL" id="KAJ9156313.1"/>
    </source>
</evidence>
<organism evidence="2 3">
    <name type="scientific">Pleurostoma richardsiae</name>
    <dbReference type="NCBI Taxonomy" id="41990"/>
    <lineage>
        <taxon>Eukaryota</taxon>
        <taxon>Fungi</taxon>
        <taxon>Dikarya</taxon>
        <taxon>Ascomycota</taxon>
        <taxon>Pezizomycotina</taxon>
        <taxon>Sordariomycetes</taxon>
        <taxon>Sordariomycetidae</taxon>
        <taxon>Calosphaeriales</taxon>
        <taxon>Pleurostomataceae</taxon>
        <taxon>Pleurostoma</taxon>
    </lineage>
</organism>
<sequence length="764" mass="84053">MATGPQAFYCLWQEERIREKLFSLLPKEDICSVRVANSACCNLVTKRLFMRTNLTFTANTFTRPCRIQALSRIGHHVEHLTFHFPHSDATFLPPLIHPLTGHEISYLYTPHTSMASVLARPKYGNSELGDILTQQYPPLFHAATNVPSFINAMKHLPNIRHLTIKTPGQDARERYRRDIVDYALISLRISLERAPMTKLTKLSLSSVHPAAFNYLRHVQGFGCVPCAGKRWKQIRKLYISVDSWDFHGPSPGLDHLKIIDDYIRHFAPQLEKLTFAWLGRDKGPCPLALSGDPLFAPPRNTKKLFNEVTSPMSPLPPTPARNPIFFPRLRYMQVRNAAMTAPQLADLVSRHRGSVREFDFENVVLLNGGSWDDALAPLADGPDASDEWSRSSIVAGSGPEADIPRTPVAPYGDEFELPSPSAAVAAVSRELLNLDVEGLEAFVGLSSSLDGDDSPEEDVIREEDEEDDGGLASDIAAAKEASEGFSTKIKKKRVRRRRRKPWHIKEEPAPHQQTGESRTGFLRRARSHGEKAGSGSSNKTDDHPYNRQRSHSSPTRHRQHRHSYDAVPYLLTREVHASQPEVIGTDDEADFPLPALTTSSSAASFRRPATPPMDISAPMPADPLPVLLQPAVYDPSSSPSKVATAAVMVAGGGGLAGGDGLSAVQRNIEQEEAQRLLAEDAAARTSALRKAKEAVLAKLSREFCRRAGTARGGGNGERAVAAPPPLAPGRYWCRENLFGAVATPDHRSLDSSSSAVVPLIFSRS</sequence>
<dbReference type="AlphaFoldDB" id="A0AA38RT66"/>